<organism evidence="3">
    <name type="scientific">uncultured Acidimicrobiales bacterium</name>
    <dbReference type="NCBI Taxonomy" id="310071"/>
    <lineage>
        <taxon>Bacteria</taxon>
        <taxon>Bacillati</taxon>
        <taxon>Actinomycetota</taxon>
        <taxon>Acidimicrobiia</taxon>
        <taxon>Acidimicrobiales</taxon>
        <taxon>environmental samples</taxon>
    </lineage>
</organism>
<evidence type="ECO:0000259" key="2">
    <source>
        <dbReference type="Pfam" id="PF13400"/>
    </source>
</evidence>
<gene>
    <name evidence="3" type="ORF">AVDCRST_MAG50-1345</name>
</gene>
<name>A0A6J4HVU3_9ACTN</name>
<evidence type="ECO:0000256" key="1">
    <source>
        <dbReference type="SAM" id="MobiDB-lite"/>
    </source>
</evidence>
<dbReference type="Pfam" id="PF13400">
    <property type="entry name" value="Tad"/>
    <property type="match status" value="1"/>
</dbReference>
<feature type="region of interest" description="Disordered" evidence="1">
    <location>
        <begin position="76"/>
        <end position="101"/>
    </location>
</feature>
<evidence type="ECO:0000313" key="3">
    <source>
        <dbReference type="EMBL" id="CAA9234341.1"/>
    </source>
</evidence>
<dbReference type="AlphaFoldDB" id="A0A6J4HVU3"/>
<reference evidence="3" key="1">
    <citation type="submission" date="2020-02" db="EMBL/GenBank/DDBJ databases">
        <authorList>
            <person name="Meier V. D."/>
        </authorList>
    </citation>
    <scope>NUCLEOTIDE SEQUENCE</scope>
    <source>
        <strain evidence="3">AVDCRST_MAG50</strain>
    </source>
</reference>
<proteinExistence type="predicted"/>
<feature type="domain" description="Putative Flp pilus-assembly TadG-like N-terminal" evidence="2">
    <location>
        <begin position="4"/>
        <end position="45"/>
    </location>
</feature>
<accession>A0A6J4HVU3</accession>
<sequence length="101" mass="10174">MPLLVLVVLVACLTVLGIARIGAVAVSRAEARTAADAAALAGASAGRVEADNAAIANGARLVDFTQDGDEVEVEVRNDRATARARARSAASGPSSPPTQLH</sequence>
<dbReference type="InterPro" id="IPR028087">
    <property type="entry name" value="Tad_N"/>
</dbReference>
<protein>
    <recommendedName>
        <fullName evidence="2">Putative Flp pilus-assembly TadG-like N-terminal domain-containing protein</fullName>
    </recommendedName>
</protein>
<dbReference type="EMBL" id="CADCTF010000068">
    <property type="protein sequence ID" value="CAA9234341.1"/>
    <property type="molecule type" value="Genomic_DNA"/>
</dbReference>